<feature type="compositionally biased region" description="Acidic residues" evidence="1">
    <location>
        <begin position="771"/>
        <end position="783"/>
    </location>
</feature>
<feature type="compositionally biased region" description="Basic and acidic residues" evidence="1">
    <location>
        <begin position="47"/>
        <end position="71"/>
    </location>
</feature>
<feature type="compositionally biased region" description="Low complexity" evidence="1">
    <location>
        <begin position="194"/>
        <end position="205"/>
    </location>
</feature>
<accession>A0A316TZA4</accession>
<protein>
    <recommendedName>
        <fullName evidence="2">SUZ domain-containing protein</fullName>
    </recommendedName>
</protein>
<evidence type="ECO:0000313" key="3">
    <source>
        <dbReference type="EMBL" id="PWN17998.1"/>
    </source>
</evidence>
<feature type="compositionally biased region" description="Acidic residues" evidence="1">
    <location>
        <begin position="729"/>
        <end position="743"/>
    </location>
</feature>
<feature type="region of interest" description="Disordered" evidence="1">
    <location>
        <begin position="174"/>
        <end position="452"/>
    </location>
</feature>
<feature type="compositionally biased region" description="Low complexity" evidence="1">
    <location>
        <begin position="356"/>
        <end position="381"/>
    </location>
</feature>
<feature type="domain" description="SUZ" evidence="2">
    <location>
        <begin position="1"/>
        <end position="76"/>
    </location>
</feature>
<dbReference type="GeneID" id="37017362"/>
<feature type="region of interest" description="Disordered" evidence="1">
    <location>
        <begin position="558"/>
        <end position="599"/>
    </location>
</feature>
<feature type="region of interest" description="Disordered" evidence="1">
    <location>
        <begin position="675"/>
        <end position="805"/>
    </location>
</feature>
<feature type="compositionally biased region" description="Gly residues" evidence="1">
    <location>
        <begin position="786"/>
        <end position="798"/>
    </location>
</feature>
<dbReference type="PROSITE" id="PS51673">
    <property type="entry name" value="SUZ"/>
    <property type="match status" value="1"/>
</dbReference>
<sequence>MPLLDLVMPPLPGPSSFRIMRRDPSLGTRGIRAGATGPGEDGSGSEPGKKSRKDMTIEEREAAYREARDRIFGASLAESEEQSKPVGSSVDGTARSKGSAANSPSNARAGLGMNSATAGTPSSAKGSVAGPAPPQEEFRPSGAAINPYAASGMPPLPYQSTYYDANGALFGAQQNEPGRYAASTTGFDREPVWPQLTPQQQQQPPFHTPPWSQYQQHAQQQMPLYSQNGGSVPQAMYQYPYPQPSWQHSQQGGLYYAQNPSGNGSTSNLSSFDAFSPFPPTPSTNSSVGIPSPAPSVSGSSNSAVSRRGGRGNVEGDAQRRGSRASSSSESLSVSRAGATAGTAQSGFPSLPHGRQQQQQQQFGDLQASSVSTSRSASPASMRLQPTDGRRIMTSAGNGSSGRLNVGDRSLFDPNRTGGGAGESSTQGRSARVQHGAEAATLTTRQHQHQQQNIPHYAPQQTVIGGGYAPLPWPPSTAPFVPSQQQQGVYQQQLPLAAMGYYGLPSAVPVSDMPLRYPTGVASPPALTAGLHGRPLQHTIGSSSIRLGSVIPAQAVPTSPVVASEGESTQHGHQQGQVEQGSVAGTISPPPASIPGLPARPDWVLGSLNAPHDVRSAALASLPGNAQSPNPATTTSAATASKANEVGVSAAPGALEPGSLATTPRSSVRSLNGYVMSDRAGGDDEFGSSEARQEERRGGGGALLLSDKMARAGLSNDVDVDVRGNGDEKQDEGEEGDDDDESAESSSLGPSASASNVGGDDESEGAPPAGDNDEDEDEGEAAGEADGAGGALGLGVRGGEANPSS</sequence>
<feature type="compositionally biased region" description="Polar residues" evidence="1">
    <location>
        <begin position="174"/>
        <end position="186"/>
    </location>
</feature>
<gene>
    <name evidence="3" type="ORF">BCV69DRAFT_90919</name>
</gene>
<reference evidence="3 4" key="1">
    <citation type="journal article" date="2018" name="Mol. Biol. Evol.">
        <title>Broad Genomic Sampling Reveals a Smut Pathogenic Ancestry of the Fungal Clade Ustilaginomycotina.</title>
        <authorList>
            <person name="Kijpornyongpan T."/>
            <person name="Mondo S.J."/>
            <person name="Barry K."/>
            <person name="Sandor L."/>
            <person name="Lee J."/>
            <person name="Lipzen A."/>
            <person name="Pangilinan J."/>
            <person name="LaButti K."/>
            <person name="Hainaut M."/>
            <person name="Henrissat B."/>
            <person name="Grigoriev I.V."/>
            <person name="Spatafora J.W."/>
            <person name="Aime M.C."/>
        </authorList>
    </citation>
    <scope>NUCLEOTIDE SEQUENCE [LARGE SCALE GENOMIC DNA]</scope>
    <source>
        <strain evidence="3 4">MCA 4718</strain>
    </source>
</reference>
<dbReference type="EMBL" id="KZ819339">
    <property type="protein sequence ID" value="PWN17998.1"/>
    <property type="molecule type" value="Genomic_DNA"/>
</dbReference>
<evidence type="ECO:0000259" key="2">
    <source>
        <dbReference type="PROSITE" id="PS51673"/>
    </source>
</evidence>
<dbReference type="RefSeq" id="XP_025345158.1">
    <property type="nucleotide sequence ID" value="XM_025495628.1"/>
</dbReference>
<organism evidence="3 4">
    <name type="scientific">Pseudomicrostroma glucosiphilum</name>
    <dbReference type="NCBI Taxonomy" id="1684307"/>
    <lineage>
        <taxon>Eukaryota</taxon>
        <taxon>Fungi</taxon>
        <taxon>Dikarya</taxon>
        <taxon>Basidiomycota</taxon>
        <taxon>Ustilaginomycotina</taxon>
        <taxon>Exobasidiomycetes</taxon>
        <taxon>Microstromatales</taxon>
        <taxon>Microstromatales incertae sedis</taxon>
        <taxon>Pseudomicrostroma</taxon>
    </lineage>
</organism>
<feature type="region of interest" description="Disordered" evidence="1">
    <location>
        <begin position="621"/>
        <end position="640"/>
    </location>
</feature>
<feature type="region of interest" description="Disordered" evidence="1">
    <location>
        <begin position="1"/>
        <end position="151"/>
    </location>
</feature>
<evidence type="ECO:0000313" key="4">
    <source>
        <dbReference type="Proteomes" id="UP000245942"/>
    </source>
</evidence>
<proteinExistence type="predicted"/>
<feature type="compositionally biased region" description="Low complexity" evidence="1">
    <location>
        <begin position="744"/>
        <end position="755"/>
    </location>
</feature>
<feature type="compositionally biased region" description="Polar residues" evidence="1">
    <location>
        <begin position="114"/>
        <end position="125"/>
    </location>
</feature>
<feature type="compositionally biased region" description="Low complexity" evidence="1">
    <location>
        <begin position="283"/>
        <end position="307"/>
    </location>
</feature>
<name>A0A316TZA4_9BASI</name>
<dbReference type="InterPro" id="IPR024771">
    <property type="entry name" value="SUZ"/>
</dbReference>
<evidence type="ECO:0000256" key="1">
    <source>
        <dbReference type="SAM" id="MobiDB-lite"/>
    </source>
</evidence>
<keyword evidence="4" id="KW-1185">Reference proteome</keyword>
<feature type="compositionally biased region" description="Polar residues" evidence="1">
    <location>
        <begin position="211"/>
        <end position="231"/>
    </location>
</feature>
<feature type="compositionally biased region" description="Low complexity" evidence="1">
    <location>
        <begin position="324"/>
        <end position="339"/>
    </location>
</feature>
<feature type="compositionally biased region" description="Polar residues" evidence="1">
    <location>
        <begin position="245"/>
        <end position="269"/>
    </location>
</feature>
<dbReference type="Pfam" id="PF12752">
    <property type="entry name" value="SUZ"/>
    <property type="match status" value="1"/>
</dbReference>
<dbReference type="Proteomes" id="UP000245942">
    <property type="component" value="Unassembled WGS sequence"/>
</dbReference>
<dbReference type="AlphaFoldDB" id="A0A316TZA4"/>